<dbReference type="PANTHER" id="PTHR46057">
    <property type="entry name" value="FCS-LIKE ZINC FINGER 1-RELATED"/>
    <property type="match status" value="1"/>
</dbReference>
<evidence type="ECO:0000256" key="4">
    <source>
        <dbReference type="SAM" id="MobiDB-lite"/>
    </source>
</evidence>
<dbReference type="GO" id="GO:0046872">
    <property type="term" value="F:metal ion binding"/>
    <property type="evidence" value="ECO:0007669"/>
    <property type="project" value="UniProtKB-KW"/>
</dbReference>
<evidence type="ECO:0000259" key="5">
    <source>
        <dbReference type="PROSITE" id="PS51795"/>
    </source>
</evidence>
<feature type="domain" description="FLZ-type" evidence="5">
    <location>
        <begin position="58"/>
        <end position="102"/>
    </location>
</feature>
<proteinExistence type="inferred from homology"/>
<reference evidence="6" key="1">
    <citation type="submission" date="2017-07" db="EMBL/GenBank/DDBJ databases">
        <title>Taro Niue Genome Assembly and Annotation.</title>
        <authorList>
            <person name="Atibalentja N."/>
            <person name="Keating K."/>
            <person name="Fields C.J."/>
        </authorList>
    </citation>
    <scope>NUCLEOTIDE SEQUENCE</scope>
    <source>
        <strain evidence="6">Niue_2</strain>
        <tissue evidence="6">Leaf</tissue>
    </source>
</reference>
<comment type="similarity">
    <text evidence="1">Belongs to the FLZ family.</text>
</comment>
<dbReference type="PANTHER" id="PTHR46057:SF9">
    <property type="entry name" value="FCS-LIKE ZINC FINGER 1"/>
    <property type="match status" value="1"/>
</dbReference>
<evidence type="ECO:0000313" key="6">
    <source>
        <dbReference type="EMBL" id="MQL98278.1"/>
    </source>
</evidence>
<protein>
    <recommendedName>
        <fullName evidence="5">FLZ-type domain-containing protein</fullName>
    </recommendedName>
</protein>
<name>A0A843VNU4_COLES</name>
<keyword evidence="7" id="KW-1185">Reference proteome</keyword>
<evidence type="ECO:0000256" key="3">
    <source>
        <dbReference type="PROSITE-ProRule" id="PRU01131"/>
    </source>
</evidence>
<feature type="compositionally biased region" description="Low complexity" evidence="4">
    <location>
        <begin position="110"/>
        <end position="122"/>
    </location>
</feature>
<dbReference type="InterPro" id="IPR044533">
    <property type="entry name" value="FLZ1/2/3"/>
</dbReference>
<dbReference type="Pfam" id="PF04570">
    <property type="entry name" value="zf-FLZ"/>
    <property type="match status" value="1"/>
</dbReference>
<gene>
    <name evidence="6" type="ORF">Taro_030991</name>
</gene>
<evidence type="ECO:0000313" key="7">
    <source>
        <dbReference type="Proteomes" id="UP000652761"/>
    </source>
</evidence>
<feature type="zinc finger region" description="FLZ-type" evidence="3">
    <location>
        <begin position="58"/>
        <end position="102"/>
    </location>
</feature>
<evidence type="ECO:0000256" key="1">
    <source>
        <dbReference type="ARBA" id="ARBA00009374"/>
    </source>
</evidence>
<dbReference type="EMBL" id="NMUH01002165">
    <property type="protein sequence ID" value="MQL98278.1"/>
    <property type="molecule type" value="Genomic_DNA"/>
</dbReference>
<accession>A0A843VNU4</accession>
<sequence>MAADGSSPCPRASLKRKPSYRALGDVPDQPAAGGSAVWFVCAPAAGQDTVVEGTLGHHFLDACSLCKLPLRRSQDVYMCRGNVPFCSEECREEWMEVEETREAEERSCHRSISSRAAAATSTQKEQDGEKAVSPFFHARASEAVAAS</sequence>
<dbReference type="PROSITE" id="PS51795">
    <property type="entry name" value="ZF_FLZ"/>
    <property type="match status" value="1"/>
</dbReference>
<keyword evidence="2" id="KW-0479">Metal-binding</keyword>
<comment type="caution">
    <text evidence="6">The sequence shown here is derived from an EMBL/GenBank/DDBJ whole genome shotgun (WGS) entry which is preliminary data.</text>
</comment>
<dbReference type="InterPro" id="IPR007650">
    <property type="entry name" value="Zf-FLZ_dom"/>
</dbReference>
<feature type="region of interest" description="Disordered" evidence="4">
    <location>
        <begin position="101"/>
        <end position="132"/>
    </location>
</feature>
<dbReference type="Proteomes" id="UP000652761">
    <property type="component" value="Unassembled WGS sequence"/>
</dbReference>
<evidence type="ECO:0000256" key="2">
    <source>
        <dbReference type="ARBA" id="ARBA00022723"/>
    </source>
</evidence>
<organism evidence="6 7">
    <name type="scientific">Colocasia esculenta</name>
    <name type="common">Wild taro</name>
    <name type="synonym">Arum esculentum</name>
    <dbReference type="NCBI Taxonomy" id="4460"/>
    <lineage>
        <taxon>Eukaryota</taxon>
        <taxon>Viridiplantae</taxon>
        <taxon>Streptophyta</taxon>
        <taxon>Embryophyta</taxon>
        <taxon>Tracheophyta</taxon>
        <taxon>Spermatophyta</taxon>
        <taxon>Magnoliopsida</taxon>
        <taxon>Liliopsida</taxon>
        <taxon>Araceae</taxon>
        <taxon>Aroideae</taxon>
        <taxon>Colocasieae</taxon>
        <taxon>Colocasia</taxon>
    </lineage>
</organism>
<dbReference type="AlphaFoldDB" id="A0A843VNU4"/>